<accession>A0ABV8ASZ7</accession>
<dbReference type="EMBL" id="JBHRZS010000007">
    <property type="protein sequence ID" value="MFC3881038.1"/>
    <property type="molecule type" value="Genomic_DNA"/>
</dbReference>
<name>A0ABV8ASZ7_9BACT</name>
<evidence type="ECO:0000313" key="2">
    <source>
        <dbReference type="Proteomes" id="UP001595805"/>
    </source>
</evidence>
<comment type="caution">
    <text evidence="1">The sequence shown here is derived from an EMBL/GenBank/DDBJ whole genome shotgun (WGS) entry which is preliminary data.</text>
</comment>
<gene>
    <name evidence="1" type="ORF">ACFOSV_12665</name>
</gene>
<organism evidence="1 2">
    <name type="scientific">Algoriphagus namhaensis</name>
    <dbReference type="NCBI Taxonomy" id="915353"/>
    <lineage>
        <taxon>Bacteria</taxon>
        <taxon>Pseudomonadati</taxon>
        <taxon>Bacteroidota</taxon>
        <taxon>Cytophagia</taxon>
        <taxon>Cytophagales</taxon>
        <taxon>Cyclobacteriaceae</taxon>
        <taxon>Algoriphagus</taxon>
    </lineage>
</organism>
<evidence type="ECO:0008006" key="3">
    <source>
        <dbReference type="Google" id="ProtNLM"/>
    </source>
</evidence>
<sequence length="303" mass="33387">MMNHSTSTHFSPRGLVLGLVFFLLCTLSNAQQLYLDGEKAMKNIDELKVAQFTVSFMTSEFKSASTQSRDNFAGAKSALQVNTTGLTQELMQKITDDAYADFIAKAEAKGLPVSKFDGYENYPESMKRYYPSTGNFKEDCDHYQAYGKLTSITVSANGDPCMCNDQLPLLGIAAKESDSQPISISYLLGSGYLAAKAMVDENDFLGKIYNQTDVTFYPALQVWWRSGADIYLSKAKKAEIKINEHIGAEGPAGELTVSDQTDLGSYNRATLTLAIDEQKYYSDAMQVLKEANSRLINAMADAK</sequence>
<dbReference type="Proteomes" id="UP001595805">
    <property type="component" value="Unassembled WGS sequence"/>
</dbReference>
<proteinExistence type="predicted"/>
<evidence type="ECO:0000313" key="1">
    <source>
        <dbReference type="EMBL" id="MFC3881038.1"/>
    </source>
</evidence>
<protein>
    <recommendedName>
        <fullName evidence="3">GLPGLI family protein</fullName>
    </recommendedName>
</protein>
<dbReference type="RefSeq" id="WP_377906379.1">
    <property type="nucleotide sequence ID" value="NZ_JBHRZS010000007.1"/>
</dbReference>
<keyword evidence="2" id="KW-1185">Reference proteome</keyword>
<reference evidence="2" key="1">
    <citation type="journal article" date="2019" name="Int. J. Syst. Evol. Microbiol.">
        <title>The Global Catalogue of Microorganisms (GCM) 10K type strain sequencing project: providing services to taxonomists for standard genome sequencing and annotation.</title>
        <authorList>
            <consortium name="The Broad Institute Genomics Platform"/>
            <consortium name="The Broad Institute Genome Sequencing Center for Infectious Disease"/>
            <person name="Wu L."/>
            <person name="Ma J."/>
        </authorList>
    </citation>
    <scope>NUCLEOTIDE SEQUENCE [LARGE SCALE GENOMIC DNA]</scope>
    <source>
        <strain evidence="2">CCUG 60523</strain>
    </source>
</reference>